<evidence type="ECO:0000313" key="1">
    <source>
        <dbReference type="EMBL" id="GAA0256018.1"/>
    </source>
</evidence>
<organism evidence="1 2">
    <name type="scientific">Saccharothrix mutabilis subsp. mutabilis</name>
    <dbReference type="NCBI Taxonomy" id="66855"/>
    <lineage>
        <taxon>Bacteria</taxon>
        <taxon>Bacillati</taxon>
        <taxon>Actinomycetota</taxon>
        <taxon>Actinomycetes</taxon>
        <taxon>Pseudonocardiales</taxon>
        <taxon>Pseudonocardiaceae</taxon>
        <taxon>Saccharothrix</taxon>
    </lineage>
</organism>
<proteinExistence type="predicted"/>
<accession>A0ABN0UN65</accession>
<name>A0ABN0UN65_9PSEU</name>
<comment type="caution">
    <text evidence="1">The sequence shown here is derived from an EMBL/GenBank/DDBJ whole genome shotgun (WGS) entry which is preliminary data.</text>
</comment>
<keyword evidence="2" id="KW-1185">Reference proteome</keyword>
<evidence type="ECO:0000313" key="2">
    <source>
        <dbReference type="Proteomes" id="UP001500416"/>
    </source>
</evidence>
<gene>
    <name evidence="1" type="ORF">GCM10010492_66110</name>
</gene>
<sequence length="138" mass="15161">MRGLRGGALVVRYESSQRVAPVEEPACPRQWFVSVDHVDEHGDTVETVGYVVLRASAEGLVVDALRFKAQWRERGLEPLVVGMAIDHLGAGRPVVWRAGEPGPVERLGFEPVGDGRWRLDPASVRLADVLEDLRADLA</sequence>
<protein>
    <submittedName>
        <fullName evidence="1">Uncharacterized protein</fullName>
    </submittedName>
</protein>
<reference evidence="1 2" key="1">
    <citation type="journal article" date="2019" name="Int. J. Syst. Evol. Microbiol.">
        <title>The Global Catalogue of Microorganisms (GCM) 10K type strain sequencing project: providing services to taxonomists for standard genome sequencing and annotation.</title>
        <authorList>
            <consortium name="The Broad Institute Genomics Platform"/>
            <consortium name="The Broad Institute Genome Sequencing Center for Infectious Disease"/>
            <person name="Wu L."/>
            <person name="Ma J."/>
        </authorList>
    </citation>
    <scope>NUCLEOTIDE SEQUENCE [LARGE SCALE GENOMIC DNA]</scope>
    <source>
        <strain evidence="1 2">JCM 3380</strain>
    </source>
</reference>
<dbReference type="RefSeq" id="WP_343938378.1">
    <property type="nucleotide sequence ID" value="NZ_BAAABU010000024.1"/>
</dbReference>
<dbReference type="Proteomes" id="UP001500416">
    <property type="component" value="Unassembled WGS sequence"/>
</dbReference>
<dbReference type="EMBL" id="BAAABU010000024">
    <property type="protein sequence ID" value="GAA0256018.1"/>
    <property type="molecule type" value="Genomic_DNA"/>
</dbReference>